<feature type="compositionally biased region" description="Basic and acidic residues" evidence="1">
    <location>
        <begin position="45"/>
        <end position="54"/>
    </location>
</feature>
<feature type="compositionally biased region" description="Pro residues" evidence="1">
    <location>
        <begin position="172"/>
        <end position="181"/>
    </location>
</feature>
<feature type="compositionally biased region" description="Basic and acidic residues" evidence="1">
    <location>
        <begin position="149"/>
        <end position="159"/>
    </location>
</feature>
<dbReference type="HOGENOM" id="CLU_1240493_0_0_1"/>
<proteinExistence type="predicted"/>
<gene>
    <name evidence="2" type="ORF">PDE_07926</name>
</gene>
<dbReference type="EMBL" id="KB644414">
    <property type="protein sequence ID" value="EPS32965.1"/>
    <property type="molecule type" value="Genomic_DNA"/>
</dbReference>
<dbReference type="Proteomes" id="UP000019376">
    <property type="component" value="Unassembled WGS sequence"/>
</dbReference>
<evidence type="ECO:0000256" key="1">
    <source>
        <dbReference type="SAM" id="MobiDB-lite"/>
    </source>
</evidence>
<protein>
    <submittedName>
        <fullName evidence="2">Uncharacterized protein</fullName>
    </submittedName>
</protein>
<evidence type="ECO:0000313" key="3">
    <source>
        <dbReference type="Proteomes" id="UP000019376"/>
    </source>
</evidence>
<evidence type="ECO:0000313" key="2">
    <source>
        <dbReference type="EMBL" id="EPS32965.1"/>
    </source>
</evidence>
<feature type="region of interest" description="Disordered" evidence="1">
    <location>
        <begin position="78"/>
        <end position="223"/>
    </location>
</feature>
<sequence>MDLFCDSGNEDGGYSLSRTRTIAVKNRFYRRSSDSTGPVFGGGPSRRDLARDDPREEVGLIGYEMTDKMTPLRVRPLTGAMPLQGPEARQSDSKARNELHVQSLGKRTSAISCLPRTPESAIRRDIASSGHSEAPPPPFPLPPTRARFPRYDTSREELAIKSCTGDMRDSPVLPPPPPPPQSATRTDVHRGSVAEAPFSVGSSLAYARTRNGDISLGNRDPMA</sequence>
<feature type="compositionally biased region" description="Pro residues" evidence="1">
    <location>
        <begin position="134"/>
        <end position="143"/>
    </location>
</feature>
<accession>S7ZQG0</accession>
<organism evidence="2 3">
    <name type="scientific">Penicillium oxalicum (strain 114-2 / CGMCC 5302)</name>
    <name type="common">Penicillium decumbens</name>
    <dbReference type="NCBI Taxonomy" id="933388"/>
    <lineage>
        <taxon>Eukaryota</taxon>
        <taxon>Fungi</taxon>
        <taxon>Dikarya</taxon>
        <taxon>Ascomycota</taxon>
        <taxon>Pezizomycotina</taxon>
        <taxon>Eurotiomycetes</taxon>
        <taxon>Eurotiomycetidae</taxon>
        <taxon>Eurotiales</taxon>
        <taxon>Aspergillaceae</taxon>
        <taxon>Penicillium</taxon>
    </lineage>
</organism>
<feature type="compositionally biased region" description="Basic and acidic residues" evidence="1">
    <location>
        <begin position="89"/>
        <end position="99"/>
    </location>
</feature>
<reference evidence="2 3" key="1">
    <citation type="journal article" date="2013" name="PLoS ONE">
        <title>Genomic and secretomic analyses reveal unique features of the lignocellulolytic enzyme system of Penicillium decumbens.</title>
        <authorList>
            <person name="Liu G."/>
            <person name="Zhang L."/>
            <person name="Wei X."/>
            <person name="Zou G."/>
            <person name="Qin Y."/>
            <person name="Ma L."/>
            <person name="Li J."/>
            <person name="Zheng H."/>
            <person name="Wang S."/>
            <person name="Wang C."/>
            <person name="Xun L."/>
            <person name="Zhao G.-P."/>
            <person name="Zhou Z."/>
            <person name="Qu Y."/>
        </authorList>
    </citation>
    <scope>NUCLEOTIDE SEQUENCE [LARGE SCALE GENOMIC DNA]</scope>
    <source>
        <strain evidence="3">114-2 / CGMCC 5302</strain>
    </source>
</reference>
<feature type="region of interest" description="Disordered" evidence="1">
    <location>
        <begin position="32"/>
        <end position="54"/>
    </location>
</feature>
<keyword evidence="3" id="KW-1185">Reference proteome</keyword>
<name>S7ZQG0_PENO1</name>
<dbReference type="AlphaFoldDB" id="S7ZQG0"/>